<dbReference type="InterPro" id="IPR016140">
    <property type="entry name" value="Bifunc_inhib/LTP/seed_store"/>
</dbReference>
<dbReference type="SUPFAM" id="SSF47699">
    <property type="entry name" value="Bifunctional inhibitor/lipid-transfer protein/seed storage 2S albumin"/>
    <property type="match status" value="1"/>
</dbReference>
<feature type="signal peptide" evidence="1">
    <location>
        <begin position="1"/>
        <end position="25"/>
    </location>
</feature>
<dbReference type="Gene3D" id="1.10.110.10">
    <property type="entry name" value="Plant lipid-transfer and hydrophobic proteins"/>
    <property type="match status" value="1"/>
</dbReference>
<dbReference type="PANTHER" id="PTHR33286:SF54">
    <property type="entry name" value="BIFUNCTIONAL INHIBITOR_LIPID-TRANSFER PROTEIN_SEED STORAGE 2S ALBUMIN SUPERFAMILY PROTEIN"/>
    <property type="match status" value="1"/>
</dbReference>
<gene>
    <name evidence="4" type="primary">LOC108828649</name>
</gene>
<name>A0A9W3CCT3_RAPSA</name>
<dbReference type="KEGG" id="rsz:108828649"/>
<proteinExistence type="predicted"/>
<dbReference type="PANTHER" id="PTHR33286">
    <property type="entry name" value="BIFUNCTIONAL INHIBITOR/LIPID-TRANSFER PROTEIN/SEED STORAGE 2S ALBUMIN SUPERFAMILY PROTEIN"/>
    <property type="match status" value="1"/>
</dbReference>
<evidence type="ECO:0000313" key="4">
    <source>
        <dbReference type="RefSeq" id="XP_056849349.1"/>
    </source>
</evidence>
<dbReference type="RefSeq" id="XP_056849349.1">
    <property type="nucleotide sequence ID" value="XM_056993369.1"/>
</dbReference>
<dbReference type="Pfam" id="PF14368">
    <property type="entry name" value="LTP_2"/>
    <property type="match status" value="1"/>
</dbReference>
<dbReference type="AlphaFoldDB" id="A0A9W3CCT3"/>
<reference evidence="3" key="1">
    <citation type="journal article" date="2019" name="Database">
        <title>The radish genome database (RadishGD): an integrated information resource for radish genomics.</title>
        <authorList>
            <person name="Yu H.J."/>
            <person name="Baek S."/>
            <person name="Lee Y.J."/>
            <person name="Cho A."/>
            <person name="Mun J.H."/>
        </authorList>
    </citation>
    <scope>NUCLEOTIDE SEQUENCE [LARGE SCALE GENOMIC DNA]</scope>
    <source>
        <strain evidence="3">cv. WK10039</strain>
    </source>
</reference>
<protein>
    <submittedName>
        <fullName evidence="4">Uncharacterized protein LOC108828649</fullName>
    </submittedName>
</protein>
<sequence>MMKEQKILCQILVVLMLLWSSRIQGERCNDSGIEVLLGCGDAIDKELTPPPKPSEGCCTLVRIIGMKCVCEVINKGIEATIDMKKLVNVAATCGRPLAPRSQCGSYLVPGTVPTHH</sequence>
<evidence type="ECO:0000313" key="3">
    <source>
        <dbReference type="Proteomes" id="UP000504610"/>
    </source>
</evidence>
<evidence type="ECO:0000256" key="1">
    <source>
        <dbReference type="SAM" id="SignalP"/>
    </source>
</evidence>
<dbReference type="Proteomes" id="UP000504610">
    <property type="component" value="Chromosome 9"/>
</dbReference>
<keyword evidence="1" id="KW-0732">Signal</keyword>
<dbReference type="GeneID" id="108828649"/>
<accession>A0A9W3CCT3</accession>
<evidence type="ECO:0000259" key="2">
    <source>
        <dbReference type="Pfam" id="PF14368"/>
    </source>
</evidence>
<dbReference type="OrthoDB" id="653734at2759"/>
<reference evidence="4" key="2">
    <citation type="submission" date="2025-08" db="UniProtKB">
        <authorList>
            <consortium name="RefSeq"/>
        </authorList>
    </citation>
    <scope>IDENTIFICATION</scope>
    <source>
        <tissue evidence="4">Leaf</tissue>
    </source>
</reference>
<dbReference type="InterPro" id="IPR036312">
    <property type="entry name" value="Bifun_inhib/LTP/seed_sf"/>
</dbReference>
<feature type="domain" description="Bifunctional inhibitor/plant lipid transfer protein/seed storage helical" evidence="2">
    <location>
        <begin position="20"/>
        <end position="103"/>
    </location>
</feature>
<feature type="chain" id="PRO_5040935787" evidence="1">
    <location>
        <begin position="26"/>
        <end position="116"/>
    </location>
</feature>
<organism evidence="3 4">
    <name type="scientific">Raphanus sativus</name>
    <name type="common">Radish</name>
    <name type="synonym">Raphanus raphanistrum var. sativus</name>
    <dbReference type="NCBI Taxonomy" id="3726"/>
    <lineage>
        <taxon>Eukaryota</taxon>
        <taxon>Viridiplantae</taxon>
        <taxon>Streptophyta</taxon>
        <taxon>Embryophyta</taxon>
        <taxon>Tracheophyta</taxon>
        <taxon>Spermatophyta</taxon>
        <taxon>Magnoliopsida</taxon>
        <taxon>eudicotyledons</taxon>
        <taxon>Gunneridae</taxon>
        <taxon>Pentapetalae</taxon>
        <taxon>rosids</taxon>
        <taxon>malvids</taxon>
        <taxon>Brassicales</taxon>
        <taxon>Brassicaceae</taxon>
        <taxon>Brassiceae</taxon>
        <taxon>Raphanus</taxon>
    </lineage>
</organism>
<keyword evidence="3" id="KW-1185">Reference proteome</keyword>